<protein>
    <submittedName>
        <fullName evidence="4">DUF521 domain-containing protein</fullName>
    </submittedName>
</protein>
<evidence type="ECO:0000313" key="4">
    <source>
        <dbReference type="EMBL" id="RNE62135.1"/>
    </source>
</evidence>
<keyword evidence="5" id="KW-1185">Reference proteome</keyword>
<evidence type="ECO:0000313" key="5">
    <source>
        <dbReference type="Proteomes" id="UP000279859"/>
    </source>
</evidence>
<comment type="caution">
    <text evidence="4">The sequence shown here is derived from an EMBL/GenBank/DDBJ whole genome shotgun (WGS) entry which is preliminary data.</text>
</comment>
<dbReference type="OrthoDB" id="1550274at2"/>
<dbReference type="Proteomes" id="UP000279859">
    <property type="component" value="Unassembled WGS sequence"/>
</dbReference>
<dbReference type="Pfam" id="PF04412">
    <property type="entry name" value="AcnX"/>
    <property type="match status" value="1"/>
</dbReference>
<dbReference type="AlphaFoldDB" id="A0A3M8LA05"/>
<keyword evidence="2" id="KW-0456">Lyase</keyword>
<gene>
    <name evidence="4" type="ORF">EEJ31_09480</name>
</gene>
<dbReference type="PANTHER" id="PTHR36577:SF3">
    <property type="entry name" value="DUF521 DOMAIN PROTEIN (AFU_ORTHOLOGUE AFUA_6G00490)"/>
    <property type="match status" value="1"/>
</dbReference>
<feature type="domain" description="Phosphomevalonate dehydratase large subunit-like" evidence="3">
    <location>
        <begin position="7"/>
        <end position="411"/>
    </location>
</feature>
<accession>A0A3M8LA05</accession>
<dbReference type="GO" id="GO:0016829">
    <property type="term" value="F:lyase activity"/>
    <property type="evidence" value="ECO:0007669"/>
    <property type="project" value="UniProtKB-KW"/>
</dbReference>
<dbReference type="InterPro" id="IPR007506">
    <property type="entry name" value="PMDh-L-like_dom"/>
</dbReference>
<name>A0A3M8LA05_9MICO</name>
<dbReference type="EMBL" id="RDSR01000014">
    <property type="protein sequence ID" value="RNE62135.1"/>
    <property type="molecule type" value="Genomic_DNA"/>
</dbReference>
<proteinExistence type="predicted"/>
<reference evidence="4 5" key="1">
    <citation type="submission" date="2018-11" db="EMBL/GenBank/DDBJ databases">
        <title>Cryobacterium sp. nov., isolated from rhizosphere soil of lettuce.</title>
        <authorList>
            <person name="Wang Y."/>
        </authorList>
    </citation>
    <scope>NUCLEOTIDE SEQUENCE [LARGE SCALE GENOMIC DNA]</scope>
    <source>
        <strain evidence="4 5">NEAU-85</strain>
    </source>
</reference>
<dbReference type="PANTHER" id="PTHR36577">
    <property type="entry name" value="DUF521 DOMAIN PROTEIN (AFU_ORTHOLOGUE AFUA_6G00490)"/>
    <property type="match status" value="1"/>
</dbReference>
<keyword evidence="1" id="KW-0408">Iron</keyword>
<evidence type="ECO:0000256" key="1">
    <source>
        <dbReference type="ARBA" id="ARBA00023004"/>
    </source>
</evidence>
<evidence type="ECO:0000256" key="2">
    <source>
        <dbReference type="ARBA" id="ARBA00023239"/>
    </source>
</evidence>
<sequence length="427" mass="44280">MAASVALHLTPEDEAKLDGSWGEGMAMAMRIVVALARLSQAPRLIDVASAHIDGCLYHGQAGLDFAEKLVHLGATVAVPTTLNVSSLDLLHPGLVRLEAAEAGPARRLMDAYVALGARATWTCAPYQISSRPSCGTDIAWAESNAIVFANSVLGARTARYGDFMDIAAAITGRAPFIGLHVPANRVPTLEIDCSAIGAHVLATDAAWAALGFAVGRAAAEEVCILTGIDPAFVDEDRLKALGSTAASSGGVALFHVAGSTPEAVVAGVAWPVPGTRKVAITADALRAARDELTTAAGVGGQLDAVSLGTPHFSLTEFAKLAEVLDDGVPFDPGCQVWISTSRAVLAAAQEQGYAEVCEQAGARFVVDTCTYLVPILSESVRTAMTTSGKWAWYAPGNLGIDVVFGTLEECVASARAGKVVRDESAWE</sequence>
<organism evidence="4 5">
    <name type="scientific">Cryobacterium tepidiphilum</name>
    <dbReference type="NCBI Taxonomy" id="2486026"/>
    <lineage>
        <taxon>Bacteria</taxon>
        <taxon>Bacillati</taxon>
        <taxon>Actinomycetota</taxon>
        <taxon>Actinomycetes</taxon>
        <taxon>Micrococcales</taxon>
        <taxon>Microbacteriaceae</taxon>
        <taxon>Cryobacterium</taxon>
    </lineage>
</organism>
<evidence type="ECO:0000259" key="3">
    <source>
        <dbReference type="Pfam" id="PF04412"/>
    </source>
</evidence>
<dbReference type="RefSeq" id="WP_123046056.1">
    <property type="nucleotide sequence ID" value="NZ_RDSR01000014.1"/>
</dbReference>